<dbReference type="PANTHER" id="PTHR31339:SF9">
    <property type="entry name" value="PLASMIN AND FIBRONECTIN-BINDING PROTEIN A"/>
    <property type="match status" value="1"/>
</dbReference>
<evidence type="ECO:0000313" key="6">
    <source>
        <dbReference type="EMBL" id="GAA0362130.1"/>
    </source>
</evidence>
<keyword evidence="7" id="KW-1185">Reference proteome</keyword>
<dbReference type="PANTHER" id="PTHR31339">
    <property type="entry name" value="PECTIN LYASE-RELATED"/>
    <property type="match status" value="1"/>
</dbReference>
<feature type="domain" description="Rhamnogalacturonase A/B/Epimerase-like pectate lyase" evidence="5">
    <location>
        <begin position="65"/>
        <end position="117"/>
    </location>
</feature>
<dbReference type="InterPro" id="IPR024535">
    <property type="entry name" value="RHGA/B-epi-like_pectate_lyase"/>
</dbReference>
<comment type="similarity">
    <text evidence="1 4">Belongs to the glycosyl hydrolase 28 family.</text>
</comment>
<sequence length="479" mass="51642">MSGSWPRRRFLGASGAVVGGGLLASALGGPALADAAGAGADPWRTADRIRRRVRAPRFPHHRFRITDFGAKGDGTTDCTRAFEAAISACARRGGDRVVVPPGRYATGPIRLRSHVDLHVSEGATILFSTDAARYLPAVYTRWQGVECFNYSPFIYAYGARNIAITGAGTLDGQASITAWWPWKGKPEYGWKPGDPQEGPDWTLLQQWADQGVPVRDRVLGAGHCLRPNFIQPYRCENVLVEGVTIVNSPMWEIHPVLSRNVLVRDVTVISHGPNNDGCDPESSTDVVITGCTFDTGDDCIAIKAGRNADGRRVNVPSRNVLVENCEFRDGHGGVTIGSEMTGGVSGVFARNLRMTSPNLNSCLRLKSNSMRGGHIHDVHLKDVEVGRLSIAAIQVDFYYDEGPGHPYNPDVGGIHVENLHAGTTQYVLDMRGYPDAPIKDVTLTHCRFDEATAADIVENVEGLVLTDVTVNGAPAGAPA</sequence>
<dbReference type="Pfam" id="PF00295">
    <property type="entry name" value="Glyco_hydro_28"/>
    <property type="match status" value="1"/>
</dbReference>
<keyword evidence="2 4" id="KW-0378">Hydrolase</keyword>
<evidence type="ECO:0000256" key="4">
    <source>
        <dbReference type="RuleBase" id="RU361169"/>
    </source>
</evidence>
<dbReference type="InterPro" id="IPR051801">
    <property type="entry name" value="GH28_Enzymes"/>
</dbReference>
<reference evidence="7" key="1">
    <citation type="journal article" date="2019" name="Int. J. Syst. Evol. Microbiol.">
        <title>The Global Catalogue of Microorganisms (GCM) 10K type strain sequencing project: providing services to taxonomists for standard genome sequencing and annotation.</title>
        <authorList>
            <consortium name="The Broad Institute Genomics Platform"/>
            <consortium name="The Broad Institute Genome Sequencing Center for Infectious Disease"/>
            <person name="Wu L."/>
            <person name="Ma J."/>
        </authorList>
    </citation>
    <scope>NUCLEOTIDE SEQUENCE [LARGE SCALE GENOMIC DNA]</scope>
    <source>
        <strain evidence="7">JCM 3146</strain>
    </source>
</reference>
<dbReference type="SMART" id="SM00710">
    <property type="entry name" value="PbH1"/>
    <property type="match status" value="4"/>
</dbReference>
<dbReference type="RefSeq" id="WP_252806053.1">
    <property type="nucleotide sequence ID" value="NZ_BAAABM010000056.1"/>
</dbReference>
<dbReference type="EMBL" id="BAAABM010000056">
    <property type="protein sequence ID" value="GAA0362130.1"/>
    <property type="molecule type" value="Genomic_DNA"/>
</dbReference>
<proteinExistence type="inferred from homology"/>
<accession>A0ABP3H571</accession>
<organism evidence="6 7">
    <name type="scientific">Actinoallomurus spadix</name>
    <dbReference type="NCBI Taxonomy" id="79912"/>
    <lineage>
        <taxon>Bacteria</taxon>
        <taxon>Bacillati</taxon>
        <taxon>Actinomycetota</taxon>
        <taxon>Actinomycetes</taxon>
        <taxon>Streptosporangiales</taxon>
        <taxon>Thermomonosporaceae</taxon>
        <taxon>Actinoallomurus</taxon>
    </lineage>
</organism>
<dbReference type="InterPro" id="IPR006311">
    <property type="entry name" value="TAT_signal"/>
</dbReference>
<evidence type="ECO:0000313" key="7">
    <source>
        <dbReference type="Proteomes" id="UP001501822"/>
    </source>
</evidence>
<name>A0ABP3H571_9ACTN</name>
<dbReference type="InterPro" id="IPR006626">
    <property type="entry name" value="PbH1"/>
</dbReference>
<gene>
    <name evidence="6" type="primary">pelB</name>
    <name evidence="6" type="ORF">GCM10010151_60170</name>
</gene>
<dbReference type="InterPro" id="IPR011050">
    <property type="entry name" value="Pectin_lyase_fold/virulence"/>
</dbReference>
<dbReference type="SUPFAM" id="SSF51126">
    <property type="entry name" value="Pectin lyase-like"/>
    <property type="match status" value="1"/>
</dbReference>
<evidence type="ECO:0000256" key="3">
    <source>
        <dbReference type="ARBA" id="ARBA00023295"/>
    </source>
</evidence>
<protein>
    <submittedName>
        <fullName evidence="6">Exopolygalacturonase PelB</fullName>
    </submittedName>
</protein>
<keyword evidence="3 4" id="KW-0326">Glycosidase</keyword>
<dbReference type="Proteomes" id="UP001501822">
    <property type="component" value="Unassembled WGS sequence"/>
</dbReference>
<evidence type="ECO:0000259" key="5">
    <source>
        <dbReference type="Pfam" id="PF12708"/>
    </source>
</evidence>
<dbReference type="PROSITE" id="PS51318">
    <property type="entry name" value="TAT"/>
    <property type="match status" value="1"/>
</dbReference>
<dbReference type="Pfam" id="PF12708">
    <property type="entry name" value="Pect-lyase_RHGA_epim"/>
    <property type="match status" value="1"/>
</dbReference>
<dbReference type="InterPro" id="IPR000743">
    <property type="entry name" value="Glyco_hydro_28"/>
</dbReference>
<dbReference type="Gene3D" id="2.160.20.10">
    <property type="entry name" value="Single-stranded right-handed beta-helix, Pectin lyase-like"/>
    <property type="match status" value="1"/>
</dbReference>
<comment type="caution">
    <text evidence="6">The sequence shown here is derived from an EMBL/GenBank/DDBJ whole genome shotgun (WGS) entry which is preliminary data.</text>
</comment>
<evidence type="ECO:0000256" key="2">
    <source>
        <dbReference type="ARBA" id="ARBA00022801"/>
    </source>
</evidence>
<evidence type="ECO:0000256" key="1">
    <source>
        <dbReference type="ARBA" id="ARBA00008834"/>
    </source>
</evidence>
<dbReference type="InterPro" id="IPR012334">
    <property type="entry name" value="Pectin_lyas_fold"/>
</dbReference>
<dbReference type="PROSITE" id="PS00502">
    <property type="entry name" value="POLYGALACTURONASE"/>
    <property type="match status" value="1"/>
</dbReference>